<feature type="non-terminal residue" evidence="1">
    <location>
        <position position="88"/>
    </location>
</feature>
<protein>
    <submittedName>
        <fullName evidence="1">Uncharacterized protein</fullName>
    </submittedName>
</protein>
<dbReference type="EMBL" id="BKCJ011838471">
    <property type="protein sequence ID" value="GFD57204.1"/>
    <property type="molecule type" value="Genomic_DNA"/>
</dbReference>
<reference evidence="1" key="1">
    <citation type="journal article" date="2019" name="Sci. Rep.">
        <title>Draft genome of Tanacetum cinerariifolium, the natural source of mosquito coil.</title>
        <authorList>
            <person name="Yamashiro T."/>
            <person name="Shiraishi A."/>
            <person name="Satake H."/>
            <person name="Nakayama K."/>
        </authorList>
    </citation>
    <scope>NUCLEOTIDE SEQUENCE</scope>
</reference>
<gene>
    <name evidence="1" type="ORF">Tci_929173</name>
</gene>
<dbReference type="AlphaFoldDB" id="A0A699XL50"/>
<feature type="non-terminal residue" evidence="1">
    <location>
        <position position="1"/>
    </location>
</feature>
<evidence type="ECO:0000313" key="1">
    <source>
        <dbReference type="EMBL" id="GFD57204.1"/>
    </source>
</evidence>
<name>A0A699XL50_TANCI</name>
<comment type="caution">
    <text evidence="1">The sequence shown here is derived from an EMBL/GenBank/DDBJ whole genome shotgun (WGS) entry which is preliminary data.</text>
</comment>
<sequence length="88" mass="8409">GRVVGAHGQHIGTAVAAQSGRGIEREGGAATSVEAELLAIQPHGGVGADALEEKKVAGVFGGIWGSKGFAVPGVAVVVAVAQAAVAGV</sequence>
<organism evidence="1">
    <name type="scientific">Tanacetum cinerariifolium</name>
    <name type="common">Dalmatian daisy</name>
    <name type="synonym">Chrysanthemum cinerariifolium</name>
    <dbReference type="NCBI Taxonomy" id="118510"/>
    <lineage>
        <taxon>Eukaryota</taxon>
        <taxon>Viridiplantae</taxon>
        <taxon>Streptophyta</taxon>
        <taxon>Embryophyta</taxon>
        <taxon>Tracheophyta</taxon>
        <taxon>Spermatophyta</taxon>
        <taxon>Magnoliopsida</taxon>
        <taxon>eudicotyledons</taxon>
        <taxon>Gunneridae</taxon>
        <taxon>Pentapetalae</taxon>
        <taxon>asterids</taxon>
        <taxon>campanulids</taxon>
        <taxon>Asterales</taxon>
        <taxon>Asteraceae</taxon>
        <taxon>Asteroideae</taxon>
        <taxon>Anthemideae</taxon>
        <taxon>Anthemidinae</taxon>
        <taxon>Tanacetum</taxon>
    </lineage>
</organism>
<proteinExistence type="predicted"/>
<accession>A0A699XL50</accession>